<dbReference type="InterPro" id="IPR008333">
    <property type="entry name" value="Cbr1-like_FAD-bd_dom"/>
</dbReference>
<evidence type="ECO:0000256" key="13">
    <source>
        <dbReference type="ARBA" id="ARBA00022723"/>
    </source>
</evidence>
<keyword evidence="12" id="KW-0001">2Fe-2S</keyword>
<dbReference type="InterPro" id="IPR036010">
    <property type="entry name" value="2Fe-2S_ferredoxin-like_sf"/>
</dbReference>
<dbReference type="InterPro" id="IPR001041">
    <property type="entry name" value="2Fe-2S_ferredoxin-type"/>
</dbReference>
<evidence type="ECO:0000256" key="9">
    <source>
        <dbReference type="ARBA" id="ARBA00022475"/>
    </source>
</evidence>
<evidence type="ECO:0000256" key="21">
    <source>
        <dbReference type="ARBA" id="ARBA00023075"/>
    </source>
</evidence>
<comment type="similarity">
    <text evidence="4">Belongs to the NqrF family.</text>
</comment>
<evidence type="ECO:0000256" key="19">
    <source>
        <dbReference type="ARBA" id="ARBA00023053"/>
    </source>
</evidence>
<evidence type="ECO:0000256" key="14">
    <source>
        <dbReference type="ARBA" id="ARBA00022827"/>
    </source>
</evidence>
<dbReference type="PRINTS" id="PR00371">
    <property type="entry name" value="FPNCR"/>
</dbReference>
<evidence type="ECO:0000313" key="31">
    <source>
        <dbReference type="Proteomes" id="UP000092695"/>
    </source>
</evidence>
<accession>A0A193LDD8</accession>
<evidence type="ECO:0000256" key="15">
    <source>
        <dbReference type="ARBA" id="ARBA00022967"/>
    </source>
</evidence>
<evidence type="ECO:0000256" key="22">
    <source>
        <dbReference type="ARBA" id="ARBA00023136"/>
    </source>
</evidence>
<evidence type="ECO:0000256" key="8">
    <source>
        <dbReference type="ARBA" id="ARBA00022448"/>
    </source>
</evidence>
<sequence length="407" mass="43857">MGETVIIVGISTTIVLLLSSIVLLARHFLVPSGTAEITLNGQRSLQVARGEKLLDALAYNNILLPAACGGRGSCGQCRVTVIAGGGEILPTERNLISRREAASGTRLACMVNVRDNLAIRVADELLEARQSLGRVRSNHNVSTYLKEIVLELPEGKGLGHEAGDYVLIEAPPGKTRFADFAIPEEYREVWQRDGLFALEAEREVAEKRAYSIASAPQEAGTIRLIVRIALPPANASARTPPGLVSSFLFSLAAGDTVEMSGPFGEFHARDSAAEMVLIGGGAGIAPLRAILQDQLVGQKTARRISLWYGARDKADICLADEFEALAREYENFSWHVALSDRKADPGWSGPRGFIHAVVRDTYLANHPAPEDAEYYLCGPPLMSSAVVAMLEDFGVEADSILFDNFGT</sequence>
<dbReference type="InterPro" id="IPR012675">
    <property type="entry name" value="Beta-grasp_dom_sf"/>
</dbReference>
<dbReference type="InterPro" id="IPR039261">
    <property type="entry name" value="FNR_nucleotide-bd"/>
</dbReference>
<evidence type="ECO:0000256" key="20">
    <source>
        <dbReference type="ARBA" id="ARBA00023065"/>
    </source>
</evidence>
<dbReference type="STRING" id="1548547.BA177_03500"/>
<dbReference type="PROSITE" id="PS51085">
    <property type="entry name" value="2FE2S_FER_2"/>
    <property type="match status" value="1"/>
</dbReference>
<evidence type="ECO:0000256" key="24">
    <source>
        <dbReference type="ARBA" id="ARBA00030032"/>
    </source>
</evidence>
<dbReference type="InterPro" id="IPR017938">
    <property type="entry name" value="Riboflavin_synthase-like_b-brl"/>
</dbReference>
<dbReference type="NCBIfam" id="TIGR01941">
    <property type="entry name" value="nqrF"/>
    <property type="match status" value="1"/>
</dbReference>
<dbReference type="GO" id="GO:0005886">
    <property type="term" value="C:plasma membrane"/>
    <property type="evidence" value="ECO:0007669"/>
    <property type="project" value="UniProtKB-SubCell"/>
</dbReference>
<evidence type="ECO:0000256" key="26">
    <source>
        <dbReference type="ARBA" id="ARBA00048891"/>
    </source>
</evidence>
<keyword evidence="15" id="KW-1278">Translocase</keyword>
<keyword evidence="21 30" id="KW-0830">Ubiquinone</keyword>
<dbReference type="Pfam" id="PF00111">
    <property type="entry name" value="Fer2"/>
    <property type="match status" value="1"/>
</dbReference>
<dbReference type="Pfam" id="PF00175">
    <property type="entry name" value="NAD_binding_1"/>
    <property type="match status" value="1"/>
</dbReference>
<dbReference type="AlphaFoldDB" id="A0A193LDD8"/>
<feature type="domain" description="FAD-binding FR-type" evidence="29">
    <location>
        <begin position="128"/>
        <end position="269"/>
    </location>
</feature>
<evidence type="ECO:0000256" key="12">
    <source>
        <dbReference type="ARBA" id="ARBA00022714"/>
    </source>
</evidence>
<dbReference type="PROSITE" id="PS51384">
    <property type="entry name" value="FAD_FR"/>
    <property type="match status" value="1"/>
</dbReference>
<keyword evidence="19" id="KW-0915">Sodium</keyword>
<dbReference type="GO" id="GO:0006814">
    <property type="term" value="P:sodium ion transport"/>
    <property type="evidence" value="ECO:0007669"/>
    <property type="project" value="UniProtKB-KW"/>
</dbReference>
<keyword evidence="13" id="KW-0479">Metal-binding</keyword>
<keyword evidence="8" id="KW-0813">Transport</keyword>
<evidence type="ECO:0000256" key="2">
    <source>
        <dbReference type="ARBA" id="ARBA00002972"/>
    </source>
</evidence>
<evidence type="ECO:0000256" key="25">
    <source>
        <dbReference type="ARBA" id="ARBA00030787"/>
    </source>
</evidence>
<evidence type="ECO:0000256" key="10">
    <source>
        <dbReference type="ARBA" id="ARBA00022519"/>
    </source>
</evidence>
<dbReference type="SUPFAM" id="SSF54292">
    <property type="entry name" value="2Fe-2S ferredoxin-like"/>
    <property type="match status" value="1"/>
</dbReference>
<evidence type="ECO:0000256" key="7">
    <source>
        <dbReference type="ARBA" id="ARBA00019729"/>
    </source>
</evidence>
<protein>
    <recommendedName>
        <fullName evidence="7">Na(+)-translocating NADH-quinone reductase subunit F</fullName>
        <ecNumber evidence="6">7.2.1.1</ecNumber>
    </recommendedName>
    <alternativeName>
        <fullName evidence="25">NQR complex subunit F</fullName>
    </alternativeName>
    <alternativeName>
        <fullName evidence="24">NQR-1 subunit F</fullName>
    </alternativeName>
</protein>
<feature type="transmembrane region" description="Helical" evidence="27">
    <location>
        <begin position="6"/>
        <end position="25"/>
    </location>
</feature>
<dbReference type="PANTHER" id="PTHR43644:SF1">
    <property type="entry name" value="NAD(P)H-FLAVIN REDUCTASE"/>
    <property type="match status" value="1"/>
</dbReference>
<gene>
    <name evidence="30" type="ORF">BA177_03500</name>
</gene>
<dbReference type="OrthoDB" id="9806195at2"/>
<dbReference type="Gene3D" id="2.40.30.10">
    <property type="entry name" value="Translation factors"/>
    <property type="match status" value="1"/>
</dbReference>
<keyword evidence="23" id="KW-0739">Sodium transport</keyword>
<comment type="catalytic activity">
    <reaction evidence="26">
        <text>a ubiquinone + n Na(+)(in) + NADH + H(+) = a ubiquinol + n Na(+)(out) + NAD(+)</text>
        <dbReference type="Rhea" id="RHEA:47748"/>
        <dbReference type="Rhea" id="RHEA-COMP:9565"/>
        <dbReference type="Rhea" id="RHEA-COMP:9566"/>
        <dbReference type="ChEBI" id="CHEBI:15378"/>
        <dbReference type="ChEBI" id="CHEBI:16389"/>
        <dbReference type="ChEBI" id="CHEBI:17976"/>
        <dbReference type="ChEBI" id="CHEBI:29101"/>
        <dbReference type="ChEBI" id="CHEBI:57540"/>
        <dbReference type="ChEBI" id="CHEBI:57945"/>
        <dbReference type="EC" id="7.2.1.1"/>
    </reaction>
</comment>
<dbReference type="InterPro" id="IPR017927">
    <property type="entry name" value="FAD-bd_FR_type"/>
</dbReference>
<dbReference type="SUPFAM" id="SSF52343">
    <property type="entry name" value="Ferredoxin reductase-like, C-terminal NADP-linked domain"/>
    <property type="match status" value="1"/>
</dbReference>
<comment type="subunit">
    <text evidence="5">Composed of six subunits; NqrA, NqrB, NqrC, NqrD, NqrE and NqrF.</text>
</comment>
<proteinExistence type="inferred from homology"/>
<dbReference type="CDD" id="cd00207">
    <property type="entry name" value="fer2"/>
    <property type="match status" value="1"/>
</dbReference>
<keyword evidence="14" id="KW-0274">FAD</keyword>
<name>A0A193LDD8_9GAMM</name>
<organism evidence="30 31">
    <name type="scientific">Woeseia oceani</name>
    <dbReference type="NCBI Taxonomy" id="1548547"/>
    <lineage>
        <taxon>Bacteria</taxon>
        <taxon>Pseudomonadati</taxon>
        <taxon>Pseudomonadota</taxon>
        <taxon>Gammaproteobacteria</taxon>
        <taxon>Woeseiales</taxon>
        <taxon>Woeseiaceae</taxon>
        <taxon>Woeseia</taxon>
    </lineage>
</organism>
<feature type="domain" description="2Fe-2S ferredoxin-type" evidence="28">
    <location>
        <begin position="35"/>
        <end position="125"/>
    </location>
</feature>
<evidence type="ECO:0000256" key="6">
    <source>
        <dbReference type="ARBA" id="ARBA00013099"/>
    </source>
</evidence>
<keyword evidence="20" id="KW-0406">Ion transport</keyword>
<dbReference type="PANTHER" id="PTHR43644">
    <property type="entry name" value="NA(+)-TRANSLOCATING NADH-QUINONE REDUCTASE SUBUNIT"/>
    <property type="match status" value="1"/>
</dbReference>
<comment type="subcellular location">
    <subcellularLocation>
        <location evidence="3">Cell inner membrane</location>
    </subcellularLocation>
</comment>
<dbReference type="GO" id="GO:0051537">
    <property type="term" value="F:2 iron, 2 sulfur cluster binding"/>
    <property type="evidence" value="ECO:0007669"/>
    <property type="project" value="UniProtKB-KW"/>
</dbReference>
<keyword evidence="18" id="KW-0520">NAD</keyword>
<evidence type="ECO:0000256" key="4">
    <source>
        <dbReference type="ARBA" id="ARBA00005570"/>
    </source>
</evidence>
<dbReference type="EC" id="7.2.1.1" evidence="6"/>
<dbReference type="Pfam" id="PF00970">
    <property type="entry name" value="FAD_binding_6"/>
    <property type="match status" value="1"/>
</dbReference>
<dbReference type="Gene3D" id="3.10.20.30">
    <property type="match status" value="1"/>
</dbReference>
<dbReference type="KEGG" id="woc:BA177_03500"/>
<dbReference type="InterPro" id="IPR010205">
    <property type="entry name" value="NqrF"/>
</dbReference>
<keyword evidence="10" id="KW-0997">Cell inner membrane</keyword>
<dbReference type="Proteomes" id="UP000092695">
    <property type="component" value="Chromosome"/>
</dbReference>
<dbReference type="InterPro" id="IPR001433">
    <property type="entry name" value="OxRdtase_FAD/NAD-bd"/>
</dbReference>
<keyword evidence="27" id="KW-0812">Transmembrane</keyword>
<evidence type="ECO:0000259" key="29">
    <source>
        <dbReference type="PROSITE" id="PS51384"/>
    </source>
</evidence>
<evidence type="ECO:0000313" key="30">
    <source>
        <dbReference type="EMBL" id="ANO50399.1"/>
    </source>
</evidence>
<comment type="cofactor">
    <cofactor evidence="1">
        <name>FAD</name>
        <dbReference type="ChEBI" id="CHEBI:57692"/>
    </cofactor>
</comment>
<evidence type="ECO:0000256" key="23">
    <source>
        <dbReference type="ARBA" id="ARBA00023201"/>
    </source>
</evidence>
<dbReference type="RefSeq" id="WP_068612892.1">
    <property type="nucleotide sequence ID" value="NZ_CP016268.1"/>
</dbReference>
<keyword evidence="16" id="KW-0408">Iron</keyword>
<keyword evidence="31" id="KW-1185">Reference proteome</keyword>
<evidence type="ECO:0000256" key="27">
    <source>
        <dbReference type="SAM" id="Phobius"/>
    </source>
</evidence>
<reference evidence="30 31" key="1">
    <citation type="submission" date="2016-06" db="EMBL/GenBank/DDBJ databases">
        <title>Complete genome sequence of a deep-branching marine Gamma Proteobacterium Woeseia oceani type strain XK5.</title>
        <authorList>
            <person name="Mu D."/>
            <person name="Du Z."/>
        </authorList>
    </citation>
    <scope>NUCLEOTIDE SEQUENCE [LARGE SCALE GENOMIC DNA]</scope>
    <source>
        <strain evidence="30 31">XK5</strain>
    </source>
</reference>
<keyword evidence="22 27" id="KW-0472">Membrane</keyword>
<evidence type="ECO:0000256" key="17">
    <source>
        <dbReference type="ARBA" id="ARBA00023014"/>
    </source>
</evidence>
<dbReference type="EMBL" id="CP016268">
    <property type="protein sequence ID" value="ANO50399.1"/>
    <property type="molecule type" value="Genomic_DNA"/>
</dbReference>
<comment type="function">
    <text evidence="2">NQR complex catalyzes the reduction of ubiquinone-1 to ubiquinol by two successive reactions, coupled with the transport of Na(+) ions from the cytoplasm to the periplasm. The first step is catalyzed by NqrF, which accepts electrons from NADH and reduces ubiquinone-1 to ubisemiquinone by a one-electron transfer pathway.</text>
</comment>
<keyword evidence="9" id="KW-1003">Cell membrane</keyword>
<dbReference type="Gene3D" id="3.40.50.80">
    <property type="entry name" value="Nucleotide-binding domain of ferredoxin-NADP reductase (FNR) module"/>
    <property type="match status" value="1"/>
</dbReference>
<dbReference type="PRINTS" id="PR00406">
    <property type="entry name" value="CYTB5RDTASE"/>
</dbReference>
<evidence type="ECO:0000256" key="3">
    <source>
        <dbReference type="ARBA" id="ARBA00004533"/>
    </source>
</evidence>
<dbReference type="GO" id="GO:0016655">
    <property type="term" value="F:oxidoreductase activity, acting on NAD(P)H, quinone or similar compound as acceptor"/>
    <property type="evidence" value="ECO:0007669"/>
    <property type="project" value="InterPro"/>
</dbReference>
<dbReference type="CDD" id="cd06188">
    <property type="entry name" value="NADH_quinone_reductase"/>
    <property type="match status" value="1"/>
</dbReference>
<evidence type="ECO:0000256" key="11">
    <source>
        <dbReference type="ARBA" id="ARBA00022630"/>
    </source>
</evidence>
<evidence type="ECO:0000259" key="28">
    <source>
        <dbReference type="PROSITE" id="PS51085"/>
    </source>
</evidence>
<dbReference type="SUPFAM" id="SSF63380">
    <property type="entry name" value="Riboflavin synthase domain-like"/>
    <property type="match status" value="1"/>
</dbReference>
<evidence type="ECO:0000256" key="18">
    <source>
        <dbReference type="ARBA" id="ARBA00023027"/>
    </source>
</evidence>
<evidence type="ECO:0000256" key="1">
    <source>
        <dbReference type="ARBA" id="ARBA00001974"/>
    </source>
</evidence>
<keyword evidence="27" id="KW-1133">Transmembrane helix</keyword>
<keyword evidence="17" id="KW-0411">Iron-sulfur</keyword>
<dbReference type="InterPro" id="IPR001709">
    <property type="entry name" value="Flavoprot_Pyr_Nucl_cyt_Rdtase"/>
</dbReference>
<dbReference type="GO" id="GO:0046872">
    <property type="term" value="F:metal ion binding"/>
    <property type="evidence" value="ECO:0007669"/>
    <property type="project" value="UniProtKB-KW"/>
</dbReference>
<keyword evidence="11" id="KW-0285">Flavoprotein</keyword>
<evidence type="ECO:0000256" key="5">
    <source>
        <dbReference type="ARBA" id="ARBA00011309"/>
    </source>
</evidence>
<evidence type="ECO:0000256" key="16">
    <source>
        <dbReference type="ARBA" id="ARBA00023004"/>
    </source>
</evidence>